<organism evidence="1 2">
    <name type="scientific">Yoonia maricola</name>
    <dbReference type="NCBI Taxonomy" id="420999"/>
    <lineage>
        <taxon>Bacteria</taxon>
        <taxon>Pseudomonadati</taxon>
        <taxon>Pseudomonadota</taxon>
        <taxon>Alphaproteobacteria</taxon>
        <taxon>Rhodobacterales</taxon>
        <taxon>Paracoccaceae</taxon>
        <taxon>Yoonia</taxon>
    </lineage>
</organism>
<protein>
    <submittedName>
        <fullName evidence="1">Uncharacterized protein</fullName>
    </submittedName>
</protein>
<sequence length="175" mass="18644">MKISAPLLFHWRPVAAKLSSTVTSKLCVDALICSACGVSAAACTDASVGAAKVFDYNVEATIQARVATAGTVGQQLRGSVSMSLQDGGGVEHPKPASNFYGLAENSATFFFSDASQTFGRMNDIVRSCISVPEPTEVFIQFGFRVLNDTDPNQQVTFELISAPKFTLIKELPETV</sequence>
<comment type="caution">
    <text evidence="1">The sequence shown here is derived from an EMBL/GenBank/DDBJ whole genome shotgun (WGS) entry which is preliminary data.</text>
</comment>
<keyword evidence="2" id="KW-1185">Reference proteome</keyword>
<reference evidence="1 2" key="1">
    <citation type="submission" date="2017-11" db="EMBL/GenBank/DDBJ databases">
        <title>Genomic Encyclopedia of Archaeal and Bacterial Type Strains, Phase II (KMG-II): From Individual Species to Whole Genera.</title>
        <authorList>
            <person name="Goeker M."/>
        </authorList>
    </citation>
    <scope>NUCLEOTIDE SEQUENCE [LARGE SCALE GENOMIC DNA]</scope>
    <source>
        <strain evidence="1 2">DSM 29128</strain>
    </source>
</reference>
<proteinExistence type="predicted"/>
<gene>
    <name evidence="1" type="ORF">BC777_1344</name>
</gene>
<dbReference type="Proteomes" id="UP000228531">
    <property type="component" value="Unassembled WGS sequence"/>
</dbReference>
<name>A0A2M8WNI6_9RHOB</name>
<evidence type="ECO:0000313" key="2">
    <source>
        <dbReference type="Proteomes" id="UP000228531"/>
    </source>
</evidence>
<dbReference type="AlphaFoldDB" id="A0A2M8WNI6"/>
<accession>A0A2M8WNI6</accession>
<evidence type="ECO:0000313" key="1">
    <source>
        <dbReference type="EMBL" id="PJI92492.1"/>
    </source>
</evidence>
<dbReference type="EMBL" id="PGTY01000001">
    <property type="protein sequence ID" value="PJI92492.1"/>
    <property type="molecule type" value="Genomic_DNA"/>
</dbReference>